<organism evidence="1 2">
    <name type="scientific">Trichormus variabilis NIES-23</name>
    <dbReference type="NCBI Taxonomy" id="1973479"/>
    <lineage>
        <taxon>Bacteria</taxon>
        <taxon>Bacillati</taxon>
        <taxon>Cyanobacteriota</taxon>
        <taxon>Cyanophyceae</taxon>
        <taxon>Nostocales</taxon>
        <taxon>Nostocaceae</taxon>
        <taxon>Trichormus</taxon>
    </lineage>
</organism>
<proteinExistence type="predicted"/>
<protein>
    <submittedName>
        <fullName evidence="1">Uncharacterized protein</fullName>
    </submittedName>
</protein>
<gene>
    <name evidence="1" type="ORF">NIES23_56210</name>
</gene>
<dbReference type="EMBL" id="AP018217">
    <property type="protein sequence ID" value="BAY72793.1"/>
    <property type="molecule type" value="Genomic_DNA"/>
</dbReference>
<evidence type="ECO:0000313" key="2">
    <source>
        <dbReference type="Proteomes" id="UP000217507"/>
    </source>
</evidence>
<name>A0A1Z4KV69_ANAVA</name>
<dbReference type="Proteomes" id="UP000217507">
    <property type="component" value="Plasmid Plasmid1 dna"/>
</dbReference>
<evidence type="ECO:0000313" key="1">
    <source>
        <dbReference type="EMBL" id="BAY72793.1"/>
    </source>
</evidence>
<keyword evidence="1" id="KW-0614">Plasmid</keyword>
<accession>A0A1Z4KV69</accession>
<dbReference type="AlphaFoldDB" id="A0A1Z4KV69"/>
<sequence>MNQKRKNNSSNPNLKQLKQRHRFFLNSYKDCAFTKCPKCETKTKVRKFPLVIHIEPQQLFLLNKQCKYCPSCDLIIAKKQEIEPLMAAAFIQNNPKIIGNNYVVMGTVDKKDWREGDKNLLSPSEMVGRIYIFKDVWDFEVIPAGWYPSEEK</sequence>
<reference evidence="1 2" key="1">
    <citation type="submission" date="2017-06" db="EMBL/GenBank/DDBJ databases">
        <title>Genome sequencing of cyanobaciteial culture collection at National Institute for Environmental Studies (NIES).</title>
        <authorList>
            <person name="Hirose Y."/>
            <person name="Shimura Y."/>
            <person name="Fujisawa T."/>
            <person name="Nakamura Y."/>
            <person name="Kawachi M."/>
        </authorList>
    </citation>
    <scope>NUCLEOTIDE SEQUENCE [LARGE SCALE GENOMIC DNA]</scope>
    <source>
        <strain evidence="1 2">NIES-23</strain>
        <plasmid evidence="2">Plasmid Plasmid1 dna</plasmid>
    </source>
</reference>
<geneLocation type="plasmid" evidence="1">
    <name>plasmid1</name>
</geneLocation>